<dbReference type="Proteomes" id="UP000190625">
    <property type="component" value="Unassembled WGS sequence"/>
</dbReference>
<name>A0A1T4PHG1_9FIRM</name>
<sequence>MQECYCCKCDLKYWTPKTEKAIEKCPFCEMSNNSDKNQANNLDVIDKMRILDIIVAEDRNDYG</sequence>
<reference evidence="2" key="1">
    <citation type="submission" date="2017-02" db="EMBL/GenBank/DDBJ databases">
        <authorList>
            <person name="Varghese N."/>
            <person name="Submissions S."/>
        </authorList>
    </citation>
    <scope>NUCLEOTIDE SEQUENCE [LARGE SCALE GENOMIC DNA]</scope>
    <source>
        <strain evidence="2">ATCC BAA-73</strain>
    </source>
</reference>
<dbReference type="OrthoDB" id="2112979at2"/>
<accession>A0A1T4PHG1</accession>
<dbReference type="EMBL" id="FUWM01000019">
    <property type="protein sequence ID" value="SJZ90952.1"/>
    <property type="molecule type" value="Genomic_DNA"/>
</dbReference>
<keyword evidence="2" id="KW-1185">Reference proteome</keyword>
<evidence type="ECO:0000313" key="1">
    <source>
        <dbReference type="EMBL" id="SJZ90952.1"/>
    </source>
</evidence>
<organism evidence="1 2">
    <name type="scientific">Selenihalanaerobacter shriftii</name>
    <dbReference type="NCBI Taxonomy" id="142842"/>
    <lineage>
        <taxon>Bacteria</taxon>
        <taxon>Bacillati</taxon>
        <taxon>Bacillota</taxon>
        <taxon>Clostridia</taxon>
        <taxon>Halanaerobiales</taxon>
        <taxon>Halobacteroidaceae</taxon>
        <taxon>Selenihalanaerobacter</taxon>
    </lineage>
</organism>
<dbReference type="RefSeq" id="WP_078810613.1">
    <property type="nucleotide sequence ID" value="NZ_FUWM01000019.1"/>
</dbReference>
<evidence type="ECO:0000313" key="2">
    <source>
        <dbReference type="Proteomes" id="UP000190625"/>
    </source>
</evidence>
<protein>
    <submittedName>
        <fullName evidence="1">Uncharacterized protein</fullName>
    </submittedName>
</protein>
<dbReference type="AlphaFoldDB" id="A0A1T4PHG1"/>
<gene>
    <name evidence="1" type="ORF">SAMN02745118_02164</name>
</gene>
<dbReference type="STRING" id="142842.SAMN02745118_02164"/>
<proteinExistence type="predicted"/>